<dbReference type="PROSITE" id="PS51192">
    <property type="entry name" value="HELICASE_ATP_BIND_1"/>
    <property type="match status" value="1"/>
</dbReference>
<evidence type="ECO:0000313" key="19">
    <source>
        <dbReference type="Proteomes" id="UP000663851"/>
    </source>
</evidence>
<dbReference type="SUPFAM" id="SSF48452">
    <property type="entry name" value="TPR-like"/>
    <property type="match status" value="1"/>
</dbReference>
<dbReference type="InterPro" id="IPR003653">
    <property type="entry name" value="Peptidase_C48_C"/>
</dbReference>
<evidence type="ECO:0000256" key="9">
    <source>
        <dbReference type="ARBA" id="ARBA00022967"/>
    </source>
</evidence>
<comment type="similarity">
    <text evidence="1">Belongs to the peptidase C48 family.</text>
</comment>
<evidence type="ECO:0000259" key="16">
    <source>
        <dbReference type="PROSITE" id="PS51194"/>
    </source>
</evidence>
<name>A0A820VH62_9BILA</name>
<dbReference type="InterPro" id="IPR002110">
    <property type="entry name" value="Ankyrin_rpt"/>
</dbReference>
<dbReference type="InterPro" id="IPR036670">
    <property type="entry name" value="SecA_X-link_sf"/>
</dbReference>
<evidence type="ECO:0000256" key="1">
    <source>
        <dbReference type="ARBA" id="ARBA00005234"/>
    </source>
</evidence>
<dbReference type="PROSITE" id="PS51194">
    <property type="entry name" value="HELICASE_CTER"/>
    <property type="match status" value="1"/>
</dbReference>
<dbReference type="Gene3D" id="3.90.1440.10">
    <property type="entry name" value="SecA, preprotein cross-linking domain"/>
    <property type="match status" value="1"/>
</dbReference>
<dbReference type="EMBL" id="CAJOBO010003671">
    <property type="protein sequence ID" value="CAF4499963.1"/>
    <property type="molecule type" value="Genomic_DNA"/>
</dbReference>
<evidence type="ECO:0000256" key="3">
    <source>
        <dbReference type="ARBA" id="ARBA00022490"/>
    </source>
</evidence>
<dbReference type="PROSITE" id="PS51196">
    <property type="entry name" value="SECA_MOTOR_DEAD"/>
    <property type="match status" value="1"/>
</dbReference>
<dbReference type="PRINTS" id="PR00906">
    <property type="entry name" value="SECA"/>
</dbReference>
<dbReference type="Gene3D" id="1.25.40.20">
    <property type="entry name" value="Ankyrin repeat-containing domain"/>
    <property type="match status" value="1"/>
</dbReference>
<keyword evidence="11" id="KW-0472">Membrane</keyword>
<keyword evidence="12" id="KW-0040">ANK repeat</keyword>
<dbReference type="SMART" id="SM00957">
    <property type="entry name" value="SecA_DEAD"/>
    <property type="match status" value="1"/>
</dbReference>
<dbReference type="GO" id="GO:0006508">
    <property type="term" value="P:proteolysis"/>
    <property type="evidence" value="ECO:0007669"/>
    <property type="project" value="UniProtKB-KW"/>
</dbReference>
<evidence type="ECO:0000256" key="6">
    <source>
        <dbReference type="ARBA" id="ARBA00022801"/>
    </source>
</evidence>
<evidence type="ECO:0000259" key="14">
    <source>
        <dbReference type="PROSITE" id="PS50600"/>
    </source>
</evidence>
<keyword evidence="6" id="KW-0378">Hydrolase</keyword>
<dbReference type="PANTHER" id="PTHR30612">
    <property type="entry name" value="SECA INNER MEMBRANE COMPONENT OF SEC PROTEIN SECRETION SYSTEM"/>
    <property type="match status" value="1"/>
</dbReference>
<evidence type="ECO:0000259" key="15">
    <source>
        <dbReference type="PROSITE" id="PS51192"/>
    </source>
</evidence>
<keyword evidence="9" id="KW-1278">Translocase</keyword>
<dbReference type="Pfam" id="PF12796">
    <property type="entry name" value="Ank_2"/>
    <property type="match status" value="1"/>
</dbReference>
<dbReference type="PROSITE" id="PS50088">
    <property type="entry name" value="ANK_REPEAT"/>
    <property type="match status" value="2"/>
</dbReference>
<dbReference type="Pfam" id="PF02902">
    <property type="entry name" value="Peptidase_C48"/>
    <property type="match status" value="1"/>
</dbReference>
<keyword evidence="10" id="KW-0811">Translocation</keyword>
<dbReference type="Gene3D" id="3.40.50.300">
    <property type="entry name" value="P-loop containing nucleotide triphosphate hydrolases"/>
    <property type="match status" value="2"/>
</dbReference>
<dbReference type="GO" id="GO:0006886">
    <property type="term" value="P:intracellular protein transport"/>
    <property type="evidence" value="ECO:0007669"/>
    <property type="project" value="InterPro"/>
</dbReference>
<dbReference type="SUPFAM" id="SSF81767">
    <property type="entry name" value="Pre-protein crosslinking domain of SecA"/>
    <property type="match status" value="1"/>
</dbReference>
<evidence type="ECO:0000256" key="2">
    <source>
        <dbReference type="ARBA" id="ARBA00022448"/>
    </source>
</evidence>
<dbReference type="InterPro" id="IPR036770">
    <property type="entry name" value="Ankyrin_rpt-contain_sf"/>
</dbReference>
<keyword evidence="4" id="KW-0645">Protease</keyword>
<dbReference type="InterPro" id="IPR011130">
    <property type="entry name" value="SecA_preprotein_X-link_dom"/>
</dbReference>
<evidence type="ECO:0000256" key="12">
    <source>
        <dbReference type="PROSITE-ProRule" id="PRU00023"/>
    </source>
</evidence>
<dbReference type="PROSITE" id="PS50297">
    <property type="entry name" value="ANK_REP_REGION"/>
    <property type="match status" value="2"/>
</dbReference>
<keyword evidence="13" id="KW-0175">Coiled coil</keyword>
<dbReference type="InterPro" id="IPR014001">
    <property type="entry name" value="Helicase_ATP-bd"/>
</dbReference>
<dbReference type="InterPro" id="IPR011115">
    <property type="entry name" value="SecA_DEAD"/>
</dbReference>
<reference evidence="18" key="1">
    <citation type="submission" date="2021-02" db="EMBL/GenBank/DDBJ databases">
        <authorList>
            <person name="Nowell W R."/>
        </authorList>
    </citation>
    <scope>NUCLEOTIDE SEQUENCE</scope>
</reference>
<dbReference type="Gene3D" id="3.40.395.10">
    <property type="entry name" value="Adenoviral Proteinase, Chain A"/>
    <property type="match status" value="1"/>
</dbReference>
<dbReference type="InterPro" id="IPR038765">
    <property type="entry name" value="Papain-like_cys_pep_sf"/>
</dbReference>
<feature type="repeat" description="ANK" evidence="12">
    <location>
        <begin position="158"/>
        <end position="181"/>
    </location>
</feature>
<keyword evidence="2" id="KW-0813">Transport</keyword>
<keyword evidence="8" id="KW-0653">Protein transport</keyword>
<dbReference type="SUPFAM" id="SSF54001">
    <property type="entry name" value="Cysteine proteinases"/>
    <property type="match status" value="1"/>
</dbReference>
<evidence type="ECO:0000256" key="11">
    <source>
        <dbReference type="ARBA" id="ARBA00023136"/>
    </source>
</evidence>
<feature type="domain" description="Helicase ATP-binding" evidence="15">
    <location>
        <begin position="2196"/>
        <end position="2352"/>
    </location>
</feature>
<dbReference type="PANTHER" id="PTHR30612:SF0">
    <property type="entry name" value="CHLOROPLAST PROTEIN-TRANSPORTING ATPASE"/>
    <property type="match status" value="1"/>
</dbReference>
<keyword evidence="5" id="KW-0547">Nucleotide-binding</keyword>
<dbReference type="InterPro" id="IPR001650">
    <property type="entry name" value="Helicase_C-like"/>
</dbReference>
<dbReference type="SMART" id="SM00248">
    <property type="entry name" value="ANK"/>
    <property type="match status" value="2"/>
</dbReference>
<protein>
    <recommendedName>
        <fullName evidence="20">Ubiquitin-like protease family profile domain-containing protein</fullName>
    </recommendedName>
</protein>
<dbReference type="Pfam" id="PF07517">
    <property type="entry name" value="SecA_DEAD"/>
    <property type="match status" value="1"/>
</dbReference>
<dbReference type="InterPro" id="IPR000185">
    <property type="entry name" value="SecA"/>
</dbReference>
<evidence type="ECO:0000256" key="5">
    <source>
        <dbReference type="ARBA" id="ARBA00022741"/>
    </source>
</evidence>
<feature type="coiled-coil region" evidence="13">
    <location>
        <begin position="600"/>
        <end position="650"/>
    </location>
</feature>
<gene>
    <name evidence="18" type="ORF">HFQ381_LOCUS27696</name>
</gene>
<dbReference type="GO" id="GO:0008234">
    <property type="term" value="F:cysteine-type peptidase activity"/>
    <property type="evidence" value="ECO:0007669"/>
    <property type="project" value="InterPro"/>
</dbReference>
<keyword evidence="3" id="KW-0963">Cytoplasm</keyword>
<dbReference type="SUPFAM" id="SSF52540">
    <property type="entry name" value="P-loop containing nucleoside triphosphate hydrolases"/>
    <property type="match status" value="2"/>
</dbReference>
<feature type="domain" description="Helicase C-terminal" evidence="16">
    <location>
        <begin position="2574"/>
        <end position="2739"/>
    </location>
</feature>
<sequence length="2956" mass="340290">MDEFIDLPKNLLQKLLDSPGLSQKLCNQDTTNKIESILNEYLLNVRDMQSNSTTTKNVLQGQSHIYSFLFDCFVDLELISSSKFDATGNQLPKIKMKKLLTTEILSKLYQNLKCCEESISLFQLLSSSRHDGSGNDLLNQIKKFLNEYPEYKNKFGIYGTTILYAAAENGNLEIIKYLIENVKCELNLQNPQVILPNGNELLSNGNTPLHAACYFEHLDIVKYFLEYQNVDLSLKNSSGQTPQMIVELNKNHLILLDLEQFLKMSEMFYIILNESSNLDEEYIEIVTKFILKDSESIQEIIEQKFPGVENEKQALVAISNIEQQGWITFAILKVSKEFFVFFVKDESSSSFCSYESKKNQIMKIIEEKRKNNFSIQVIENRNREENDEISNTLGFALALNKMKVIIEFLKDEKIKKETYKKKFEEINFSIHANDGGDAANNRRREILFNFEKSFVEQGLDETSIGKVTLEMILDALRNVMKNDKKYLLQENQLIKLANLLPKRNFSRLDGDKIDLKEIIIKILLEFKNRGQVINNRIVETNLQNYYESNKSYLVEVEKFDKILHRDFRDNEIKGCLILALNDQKEFLFSIEKLIPNLKYFDEFIQLLDDHNQKRQELEIEKIKLNRKLDILNLEEEKNNEKEIKQRKELIDIRFKISEIQKQFDYCLAKSEISQSVNIDDLIVLLGENLTDEYAFSQETINKLIEVGKRTEENEELASALIKILNFNKSEKIPLDKNRNRKEIEQVLSKLLSQISQSDKSVEIIVNLRKEFLITLNQNSNLLKFLHQILIENQNLKYRTQALEILKLSKFYPNNLEYIERTVSLEGKCSQNDPTIVDDCLTQKLPELLIQKFQEHVKSSPLVSTLSDKKNRTKTMISICKSLIKGKYLIDLNEIQPNIGDLLLIDGDENLRDEILEMVFTKFTNGDEIGQEIIEKIKSLAVKNEYAENIIKFIENSSIGDDIATLKNPRKDLTERKQALDKIVTPSTAAIKVLESLIIYDPDLRAGSFKSLVKILPNDYRQVKGFEIDLNVIAKAIYDDENISIEDISTLVYKNKSGGGLPAILPTIFRRICDDQQIAALNLLNEISCFEQQQGNELVEYLLNLAVSTTENQIRSQAITMIENCIKYNKNLANIEITKKKVDNDGTIKEIQSSLADELKKLKMKLLIDKDTLQNLSKNIQQRNVTATREEIILLIEALVNSKEKEKGLDHQITDLLLQIDLGQSLNNEITTRLYKEVIKDPKLIRFSSLVRIIATGLSKMREIPSPLTDVLWEQFLLLPGDLSDTTEMSLKHNLIYVIMILVTQKTQIPKNVLEKLANLLMNQQDDIQVRIVIAKILSKQIEINCDALAIQLLKSAALLPRNNEDEDLLNKFVFRSLKANVDENFLINFYEEFRKRVVAAAVEDKETVKELQQLDTFIQGEENNFKKFQLLNALNIQFLNNQKIDTTIFTQFNPRVNEFELDKFRESIQSLTTQTNISIEDLLEILIEKQYIYEFNLQTLNDIFVTLISKKSGDDDNDEIQKVLDILQTNSGLTQESSQLFLANELVEKTTLRKLIVKLGEKIIGLLLSEKFPFYRNFLKSKKSYKSYNFILKATTNVRSRKNAYNQAHTTEWYTAEDIAQISSQWMKEFSVPDKAKQLRITQALGRQDNKSLATILNQVLTEYKQEQNRTFLIPLNIADNHWVTVALVHSQDKNILLYKDSLGEDNGIEERVEVEKIFEAAALTNFEFKFNRSCEQSDGYNCGVFALANMKIMAEQLTSLTNREDFIENFEHYKTFVSQEKVGHLRKEIFPKMYALSLCEPFKRRKIVDHHSPELRCLEELLQTNEIFVNNVERPTTTTQENYRLRLSIALSQEENLLKNDYEYLYVIEISGGNENGNVLDIDFTKASQLKTKLIQVLGIKGTYSEGTKFIKIPAGKLTAVTQKEKKLDPIQITIEKLSFCDKEIDELLGQLNVDVTEFNKEILRDNLGLLKGKCVPAAASDKNEIIDSKDCELVYELHQKLTKILTFAGWILESIIQLLSHANSKVKLEHLLNSLDPIYEYNLREYDQNMKGKNLFHILTTTSSKNWFTEIHNVAIFQTFKDSHVKDLIQLKGEIFSKELNKYHNPSFCQDEKLITDEYDNVNDFYESKKSQICPEFDVIQKWKTDHISQWAEKFKLNRNGASRVEIIAIIKRAVEITNKFPAREIQLLSLLILLNPKDKLGRLAQINTGEGKTTIVAMLAVFKALKGHQVDVVTSSPELAKPQSEEQRNFFQQFGLTCAHNGQDPEVDIKQRYQADIVYGAASAFQGDILRDEYSKLGTRQGRKCDVAIVDEVDSMLIDGKNHIVMLSTPMPAMDHLEPLLAAIWIQIGEIAKSIKEINGKWYFIEQENALDESGKIRSNIVEHARCITITKEEFIKNCTESHIRKIIRDEKNLLASDKENLEKYPEIKIPKHLRELIIQIQLKRWIDSAIHAKYKCKIEQDYIIKNGKIAPVDASNTGIVQQNMNWNDGLHQFLQIKHGAKITPESFTTNFISNVTYFKRYSPNIFGLTGTLGSSNARQLLNETYEVDSVIIPPFKQKQYKELTPIICDDEDDWYLNIVQSSMNKLNNGRAVLIITKYIRQVEEINNRLIDAGYDKEKIKLYKTEEDSAKAIKQELKHGEIIIATNIAGRGTDIRAGDKIENNGGLHVCVTFLPPNERVEQQNVGRTSRTGNKGTAQFILLTKKSDDEFATLKKVRDKEEDSGLQSAKTKIDKVIIKDETFALFCQLLNDIDDGNSQLPQQDQRSDSKIKLRAVEERFGIWLKMEDATASTTDGEQTNKGDMKTNFKKFKDQILDNKRNNLLIQNPYFHVLIGNQLLGVKQRGENDKAIEEFTKAIELDPPFQANAFYNRGYARIAEYGNNIQHEHIDKAIDDFKEAKRIIEDNFEPMLNIIQQASTDSEPLSEQVAHKMTLYAVQKNTIEMAIGQDISSQI</sequence>
<dbReference type="InterPro" id="IPR014018">
    <property type="entry name" value="SecA_motor_DEAD"/>
</dbReference>
<evidence type="ECO:0000313" key="18">
    <source>
        <dbReference type="EMBL" id="CAF4499963.1"/>
    </source>
</evidence>
<dbReference type="Gene3D" id="1.25.40.10">
    <property type="entry name" value="Tetratricopeptide repeat domain"/>
    <property type="match status" value="1"/>
</dbReference>
<evidence type="ECO:0000256" key="8">
    <source>
        <dbReference type="ARBA" id="ARBA00022927"/>
    </source>
</evidence>
<dbReference type="InterPro" id="IPR027417">
    <property type="entry name" value="P-loop_NTPase"/>
</dbReference>
<comment type="caution">
    <text evidence="18">The sequence shown here is derived from an EMBL/GenBank/DDBJ whole genome shotgun (WGS) entry which is preliminary data.</text>
</comment>
<feature type="domain" description="Ubiquitin-like protease family profile" evidence="14">
    <location>
        <begin position="1540"/>
        <end position="1754"/>
    </location>
</feature>
<dbReference type="Proteomes" id="UP000663851">
    <property type="component" value="Unassembled WGS sequence"/>
</dbReference>
<evidence type="ECO:0000256" key="7">
    <source>
        <dbReference type="ARBA" id="ARBA00022840"/>
    </source>
</evidence>
<dbReference type="InterPro" id="IPR044722">
    <property type="entry name" value="SecA_SF2_C"/>
</dbReference>
<dbReference type="InterPro" id="IPR011990">
    <property type="entry name" value="TPR-like_helical_dom_sf"/>
</dbReference>
<dbReference type="GO" id="GO:0016020">
    <property type="term" value="C:membrane"/>
    <property type="evidence" value="ECO:0007669"/>
    <property type="project" value="InterPro"/>
</dbReference>
<feature type="repeat" description="ANK" evidence="12">
    <location>
        <begin position="204"/>
        <end position="226"/>
    </location>
</feature>
<dbReference type="GO" id="GO:0006605">
    <property type="term" value="P:protein targeting"/>
    <property type="evidence" value="ECO:0007669"/>
    <property type="project" value="InterPro"/>
</dbReference>
<evidence type="ECO:0000259" key="17">
    <source>
        <dbReference type="PROSITE" id="PS51196"/>
    </source>
</evidence>
<dbReference type="GO" id="GO:0017038">
    <property type="term" value="P:protein import"/>
    <property type="evidence" value="ECO:0007669"/>
    <property type="project" value="InterPro"/>
</dbReference>
<feature type="domain" description="SecA family profile" evidence="17">
    <location>
        <begin position="2103"/>
        <end position="2735"/>
    </location>
</feature>
<organism evidence="18 19">
    <name type="scientific">Rotaria socialis</name>
    <dbReference type="NCBI Taxonomy" id="392032"/>
    <lineage>
        <taxon>Eukaryota</taxon>
        <taxon>Metazoa</taxon>
        <taxon>Spiralia</taxon>
        <taxon>Gnathifera</taxon>
        <taxon>Rotifera</taxon>
        <taxon>Eurotatoria</taxon>
        <taxon>Bdelloidea</taxon>
        <taxon>Philodinida</taxon>
        <taxon>Philodinidae</taxon>
        <taxon>Rotaria</taxon>
    </lineage>
</organism>
<evidence type="ECO:0000256" key="10">
    <source>
        <dbReference type="ARBA" id="ARBA00023010"/>
    </source>
</evidence>
<dbReference type="Pfam" id="PF01043">
    <property type="entry name" value="SecA_PP_bind"/>
    <property type="match status" value="1"/>
</dbReference>
<dbReference type="PROSITE" id="PS50600">
    <property type="entry name" value="ULP_PROTEASE"/>
    <property type="match status" value="1"/>
</dbReference>
<accession>A0A820VH62</accession>
<evidence type="ECO:0000256" key="4">
    <source>
        <dbReference type="ARBA" id="ARBA00022670"/>
    </source>
</evidence>
<dbReference type="SUPFAM" id="SSF48403">
    <property type="entry name" value="Ankyrin repeat"/>
    <property type="match status" value="1"/>
</dbReference>
<dbReference type="Pfam" id="PF21090">
    <property type="entry name" value="P-loop_SecA"/>
    <property type="match status" value="1"/>
</dbReference>
<dbReference type="GO" id="GO:0005524">
    <property type="term" value="F:ATP binding"/>
    <property type="evidence" value="ECO:0007669"/>
    <property type="project" value="UniProtKB-KW"/>
</dbReference>
<evidence type="ECO:0008006" key="20">
    <source>
        <dbReference type="Google" id="ProtNLM"/>
    </source>
</evidence>
<evidence type="ECO:0000256" key="13">
    <source>
        <dbReference type="SAM" id="Coils"/>
    </source>
</evidence>
<feature type="non-terminal residue" evidence="18">
    <location>
        <position position="1"/>
    </location>
</feature>
<keyword evidence="7" id="KW-0067">ATP-binding</keyword>
<proteinExistence type="inferred from homology"/>